<dbReference type="EMBL" id="CAJOBZ010000002">
    <property type="protein sequence ID" value="CAF4755691.1"/>
    <property type="molecule type" value="Genomic_DNA"/>
</dbReference>
<evidence type="ECO:0000313" key="2">
    <source>
        <dbReference type="EMBL" id="CAF4755691.1"/>
    </source>
</evidence>
<dbReference type="Proteomes" id="UP000663880">
    <property type="component" value="Unassembled WGS sequence"/>
</dbReference>
<keyword evidence="3" id="KW-1185">Reference proteome</keyword>
<dbReference type="CDD" id="cd01650">
    <property type="entry name" value="RT_nLTR_like"/>
    <property type="match status" value="1"/>
</dbReference>
<dbReference type="InterPro" id="IPR000477">
    <property type="entry name" value="RT_dom"/>
</dbReference>
<organism evidence="2 3">
    <name type="scientific">Pieris macdunnoughi</name>
    <dbReference type="NCBI Taxonomy" id="345717"/>
    <lineage>
        <taxon>Eukaryota</taxon>
        <taxon>Metazoa</taxon>
        <taxon>Ecdysozoa</taxon>
        <taxon>Arthropoda</taxon>
        <taxon>Hexapoda</taxon>
        <taxon>Insecta</taxon>
        <taxon>Pterygota</taxon>
        <taxon>Neoptera</taxon>
        <taxon>Endopterygota</taxon>
        <taxon>Lepidoptera</taxon>
        <taxon>Glossata</taxon>
        <taxon>Ditrysia</taxon>
        <taxon>Papilionoidea</taxon>
        <taxon>Pieridae</taxon>
        <taxon>Pierinae</taxon>
        <taxon>Pieris</taxon>
    </lineage>
</organism>
<gene>
    <name evidence="2" type="ORF">PMACD_LOCUS978</name>
</gene>
<protein>
    <recommendedName>
        <fullName evidence="1">Reverse transcriptase domain-containing protein</fullName>
    </recommendedName>
</protein>
<dbReference type="PANTHER" id="PTHR33332">
    <property type="entry name" value="REVERSE TRANSCRIPTASE DOMAIN-CONTAINING PROTEIN"/>
    <property type="match status" value="1"/>
</dbReference>
<accession>A0A821LSU3</accession>
<feature type="domain" description="Reverse transcriptase" evidence="1">
    <location>
        <begin position="36"/>
        <end position="305"/>
    </location>
</feature>
<dbReference type="Pfam" id="PF00078">
    <property type="entry name" value="RVT_1"/>
    <property type="match status" value="1"/>
</dbReference>
<comment type="caution">
    <text evidence="2">The sequence shown here is derived from an EMBL/GenBank/DDBJ whole genome shotgun (WGS) entry which is preliminary data.</text>
</comment>
<proteinExistence type="predicted"/>
<evidence type="ECO:0000313" key="3">
    <source>
        <dbReference type="Proteomes" id="UP000663880"/>
    </source>
</evidence>
<sequence length="372" mass="42876">MNLNALNSLNAEKGAIFIKKCAQTITEPLYIILNLSVNTFGIYPDVWKIAKIIPIHKSGSRLSIENYRPISILNTFSKVFEKIIYKAIHNIISNSLPDEQHGFINKRSTITNLTVFTNYVLQSMDGGAQVDVIYTDFEKAFDRVDHTILLHKLQLLGIRGDLHRWFCSYITNRRQAVAVGSARSDFVHISSGVPQGSILGPLLYNAYLYDINSSIKDSNYLMFADDKKIYLKINKEGDCQKIQADLNNLSNYYRQNRISVNTSKCVKITFTRKKNKIDFSYHINNKSVKEVDCVRDLGIWLDYKMTYNNHIDTIVDKAYKQLGVVRRVSEHFHDVDCMKVLYYTYVRSILEYGCSVWSPSYTVHKEKIEKTS</sequence>
<dbReference type="InterPro" id="IPR043502">
    <property type="entry name" value="DNA/RNA_pol_sf"/>
</dbReference>
<dbReference type="OrthoDB" id="426210at2759"/>
<dbReference type="GO" id="GO:0071897">
    <property type="term" value="P:DNA biosynthetic process"/>
    <property type="evidence" value="ECO:0007669"/>
    <property type="project" value="UniProtKB-ARBA"/>
</dbReference>
<dbReference type="PROSITE" id="PS50878">
    <property type="entry name" value="RT_POL"/>
    <property type="match status" value="1"/>
</dbReference>
<reference evidence="2" key="1">
    <citation type="submission" date="2021-02" db="EMBL/GenBank/DDBJ databases">
        <authorList>
            <person name="Steward A R."/>
        </authorList>
    </citation>
    <scope>NUCLEOTIDE SEQUENCE</scope>
</reference>
<evidence type="ECO:0000259" key="1">
    <source>
        <dbReference type="PROSITE" id="PS50878"/>
    </source>
</evidence>
<dbReference type="AlphaFoldDB" id="A0A821LSU3"/>
<dbReference type="SUPFAM" id="SSF56672">
    <property type="entry name" value="DNA/RNA polymerases"/>
    <property type="match status" value="1"/>
</dbReference>
<name>A0A821LSU3_9NEOP</name>